<reference evidence="2" key="1">
    <citation type="submission" date="2021-06" db="EMBL/GenBank/DDBJ databases">
        <authorList>
            <person name="Kallberg Y."/>
            <person name="Tangrot J."/>
            <person name="Rosling A."/>
        </authorList>
    </citation>
    <scope>NUCLEOTIDE SEQUENCE</scope>
    <source>
        <strain evidence="2">MA453B</strain>
    </source>
</reference>
<organism evidence="2 3">
    <name type="scientific">Dentiscutata erythropus</name>
    <dbReference type="NCBI Taxonomy" id="1348616"/>
    <lineage>
        <taxon>Eukaryota</taxon>
        <taxon>Fungi</taxon>
        <taxon>Fungi incertae sedis</taxon>
        <taxon>Mucoromycota</taxon>
        <taxon>Glomeromycotina</taxon>
        <taxon>Glomeromycetes</taxon>
        <taxon>Diversisporales</taxon>
        <taxon>Gigasporaceae</taxon>
        <taxon>Dentiscutata</taxon>
    </lineage>
</organism>
<feature type="compositionally biased region" description="Basic and acidic residues" evidence="1">
    <location>
        <begin position="86"/>
        <end position="98"/>
    </location>
</feature>
<accession>A0A9N9IPI8</accession>
<comment type="caution">
    <text evidence="2">The sequence shown here is derived from an EMBL/GenBank/DDBJ whole genome shotgun (WGS) entry which is preliminary data.</text>
</comment>
<protein>
    <submittedName>
        <fullName evidence="2">26994_t:CDS:1</fullName>
    </submittedName>
</protein>
<sequence length="147" mass="17158">MEHSYYDVSSESSHILGILYNYTSPDFQYNAYNIQLDNVDANNELFEYYDFQYSACNNNTINETQTEKYDETQQEIHSNNGQQEIHGNDDQQEIHNDDSQQSSDESDDSECEKQIKPLVLNEESNFGTWKIAESYLDNYAKQEGFSL</sequence>
<name>A0A9N9IPI8_9GLOM</name>
<feature type="region of interest" description="Disordered" evidence="1">
    <location>
        <begin position="64"/>
        <end position="117"/>
    </location>
</feature>
<feature type="compositionally biased region" description="Polar residues" evidence="1">
    <location>
        <begin position="75"/>
        <end position="85"/>
    </location>
</feature>
<evidence type="ECO:0000313" key="2">
    <source>
        <dbReference type="EMBL" id="CAG8744359.1"/>
    </source>
</evidence>
<dbReference type="AlphaFoldDB" id="A0A9N9IPI8"/>
<dbReference type="EMBL" id="CAJVPY010014054">
    <property type="protein sequence ID" value="CAG8744359.1"/>
    <property type="molecule type" value="Genomic_DNA"/>
</dbReference>
<keyword evidence="3" id="KW-1185">Reference proteome</keyword>
<evidence type="ECO:0000313" key="3">
    <source>
        <dbReference type="Proteomes" id="UP000789405"/>
    </source>
</evidence>
<dbReference type="Proteomes" id="UP000789405">
    <property type="component" value="Unassembled WGS sequence"/>
</dbReference>
<gene>
    <name evidence="2" type="ORF">DERYTH_LOCUS16298</name>
</gene>
<evidence type="ECO:0000256" key="1">
    <source>
        <dbReference type="SAM" id="MobiDB-lite"/>
    </source>
</evidence>
<proteinExistence type="predicted"/>